<feature type="chain" id="PRO_5043579067" evidence="1">
    <location>
        <begin position="26"/>
        <end position="164"/>
    </location>
</feature>
<dbReference type="Proteomes" id="UP001140949">
    <property type="component" value="Unassembled WGS sequence"/>
</dbReference>
<evidence type="ECO:0000313" key="2">
    <source>
        <dbReference type="EMBL" id="KAJ6797043.1"/>
    </source>
</evidence>
<dbReference type="EMBL" id="JANAVB010041020">
    <property type="protein sequence ID" value="KAJ6797043.1"/>
    <property type="molecule type" value="Genomic_DNA"/>
</dbReference>
<evidence type="ECO:0000256" key="1">
    <source>
        <dbReference type="SAM" id="SignalP"/>
    </source>
</evidence>
<protein>
    <submittedName>
        <fullName evidence="2">Basic 7S globulin-like</fullName>
    </submittedName>
</protein>
<keyword evidence="3" id="KW-1185">Reference proteome</keyword>
<proteinExistence type="predicted"/>
<reference evidence="2" key="1">
    <citation type="journal article" date="2023" name="GigaByte">
        <title>Genome assembly of the bearded iris, Iris pallida Lam.</title>
        <authorList>
            <person name="Bruccoleri R.E."/>
            <person name="Oakeley E.J."/>
            <person name="Faust A.M.E."/>
            <person name="Altorfer M."/>
            <person name="Dessus-Babus S."/>
            <person name="Burckhardt D."/>
            <person name="Oertli M."/>
            <person name="Naumann U."/>
            <person name="Petersen F."/>
            <person name="Wong J."/>
        </authorList>
    </citation>
    <scope>NUCLEOTIDE SEQUENCE</scope>
    <source>
        <strain evidence="2">GSM-AAB239-AS_SAM_17_03QT</strain>
    </source>
</reference>
<comment type="caution">
    <text evidence="2">The sequence shown here is derived from an EMBL/GenBank/DDBJ whole genome shotgun (WGS) entry which is preliminary data.</text>
</comment>
<reference evidence="2" key="2">
    <citation type="submission" date="2023-04" db="EMBL/GenBank/DDBJ databases">
        <authorList>
            <person name="Bruccoleri R.E."/>
            <person name="Oakeley E.J."/>
            <person name="Faust A.-M."/>
            <person name="Dessus-Babus S."/>
            <person name="Altorfer M."/>
            <person name="Burckhardt D."/>
            <person name="Oertli M."/>
            <person name="Naumann U."/>
            <person name="Petersen F."/>
            <person name="Wong J."/>
        </authorList>
    </citation>
    <scope>NUCLEOTIDE SEQUENCE</scope>
    <source>
        <strain evidence="2">GSM-AAB239-AS_SAM_17_03QT</strain>
        <tissue evidence="2">Leaf</tissue>
    </source>
</reference>
<organism evidence="2 3">
    <name type="scientific">Iris pallida</name>
    <name type="common">Sweet iris</name>
    <dbReference type="NCBI Taxonomy" id="29817"/>
    <lineage>
        <taxon>Eukaryota</taxon>
        <taxon>Viridiplantae</taxon>
        <taxon>Streptophyta</taxon>
        <taxon>Embryophyta</taxon>
        <taxon>Tracheophyta</taxon>
        <taxon>Spermatophyta</taxon>
        <taxon>Magnoliopsida</taxon>
        <taxon>Liliopsida</taxon>
        <taxon>Asparagales</taxon>
        <taxon>Iridaceae</taxon>
        <taxon>Iridoideae</taxon>
        <taxon>Irideae</taxon>
        <taxon>Iris</taxon>
    </lineage>
</organism>
<dbReference type="InterPro" id="IPR021109">
    <property type="entry name" value="Peptidase_aspartic_dom_sf"/>
</dbReference>
<accession>A0AAX6DZ93</accession>
<sequence>MGQSPGPRPPFQICLLLRAKLLTQGACSRRQGHARPRARELGLPLQLASAFPVSAKFAVCLSSTTTSNGVMFFGDGPYEISSGVDASARFKYTPLFVNPVSTAGSYIAGRNRSSTSLVFGPLRLTGQPCPSKSRCLASTRKGMEEPRLVRLLPILNCRPPSTRR</sequence>
<evidence type="ECO:0000313" key="3">
    <source>
        <dbReference type="Proteomes" id="UP001140949"/>
    </source>
</evidence>
<gene>
    <name evidence="2" type="ORF">M6B38_110700</name>
</gene>
<dbReference type="Gene3D" id="2.40.70.10">
    <property type="entry name" value="Acid Proteases"/>
    <property type="match status" value="1"/>
</dbReference>
<keyword evidence="1" id="KW-0732">Signal</keyword>
<name>A0AAX6DZ93_IRIPA</name>
<dbReference type="SUPFAM" id="SSF50630">
    <property type="entry name" value="Acid proteases"/>
    <property type="match status" value="1"/>
</dbReference>
<feature type="signal peptide" evidence="1">
    <location>
        <begin position="1"/>
        <end position="25"/>
    </location>
</feature>
<dbReference type="AlphaFoldDB" id="A0AAX6DZ93"/>